<sequence>MTEHEAPRVTVLGLGRMGTTIAGADHLAGAMMALPHTIGAPEAFFFSGSESAFEEHRTALEVMASGHYLGARPRRRDAQPGRARHRLRRPHRIPARRRPAGDV</sequence>
<dbReference type="AlphaFoldDB" id="A0A4V2XJT3"/>
<reference evidence="2 3" key="1">
    <citation type="submission" date="2019-02" db="EMBL/GenBank/DDBJ databases">
        <title>Draft genome sequences of novel Actinobacteria.</title>
        <authorList>
            <person name="Sahin N."/>
            <person name="Ay H."/>
            <person name="Saygin H."/>
        </authorList>
    </citation>
    <scope>NUCLEOTIDE SEQUENCE [LARGE SCALE GENOMIC DNA]</scope>
    <source>
        <strain evidence="2 3">KC201</strain>
    </source>
</reference>
<evidence type="ECO:0008006" key="4">
    <source>
        <dbReference type="Google" id="ProtNLM"/>
    </source>
</evidence>
<organism evidence="2 3">
    <name type="scientific">Nonomuraea longispora</name>
    <dbReference type="NCBI Taxonomy" id="1848320"/>
    <lineage>
        <taxon>Bacteria</taxon>
        <taxon>Bacillati</taxon>
        <taxon>Actinomycetota</taxon>
        <taxon>Actinomycetes</taxon>
        <taxon>Streptosporangiales</taxon>
        <taxon>Streptosporangiaceae</taxon>
        <taxon>Nonomuraea</taxon>
    </lineage>
</organism>
<evidence type="ECO:0000313" key="2">
    <source>
        <dbReference type="EMBL" id="TDC03846.1"/>
    </source>
</evidence>
<gene>
    <name evidence="2" type="ORF">E1267_24885</name>
</gene>
<name>A0A4V2XJT3_9ACTN</name>
<evidence type="ECO:0000256" key="1">
    <source>
        <dbReference type="SAM" id="MobiDB-lite"/>
    </source>
</evidence>
<dbReference type="RefSeq" id="WP_132335477.1">
    <property type="nucleotide sequence ID" value="NZ_SMJZ01000102.1"/>
</dbReference>
<accession>A0A4V2XJT3</accession>
<evidence type="ECO:0000313" key="3">
    <source>
        <dbReference type="Proteomes" id="UP000295157"/>
    </source>
</evidence>
<proteinExistence type="predicted"/>
<dbReference type="EMBL" id="SMJZ01000102">
    <property type="protein sequence ID" value="TDC03846.1"/>
    <property type="molecule type" value="Genomic_DNA"/>
</dbReference>
<protein>
    <recommendedName>
        <fullName evidence="4">6-phosphogluconate dehydrogenase NADP-binding domain-containing protein</fullName>
    </recommendedName>
</protein>
<comment type="caution">
    <text evidence="2">The sequence shown here is derived from an EMBL/GenBank/DDBJ whole genome shotgun (WGS) entry which is preliminary data.</text>
</comment>
<feature type="region of interest" description="Disordered" evidence="1">
    <location>
        <begin position="70"/>
        <end position="103"/>
    </location>
</feature>
<dbReference type="Proteomes" id="UP000295157">
    <property type="component" value="Unassembled WGS sequence"/>
</dbReference>
<keyword evidence="3" id="KW-1185">Reference proteome</keyword>
<feature type="compositionally biased region" description="Basic residues" evidence="1">
    <location>
        <begin position="82"/>
        <end position="103"/>
    </location>
</feature>